<dbReference type="AlphaFoldDB" id="A0A4R4WEA7"/>
<dbReference type="InterPro" id="IPR041371">
    <property type="entry name" value="GH92_N"/>
</dbReference>
<feature type="domain" description="Glycosyl hydrolase family 92" evidence="1">
    <location>
        <begin position="393"/>
        <end position="897"/>
    </location>
</feature>
<organism evidence="3 4">
    <name type="scientific">Kribbella turkmenica</name>
    <dbReference type="NCBI Taxonomy" id="2530375"/>
    <lineage>
        <taxon>Bacteria</taxon>
        <taxon>Bacillati</taxon>
        <taxon>Actinomycetota</taxon>
        <taxon>Actinomycetes</taxon>
        <taxon>Propionibacteriales</taxon>
        <taxon>Kribbellaceae</taxon>
        <taxon>Kribbella</taxon>
    </lineage>
</organism>
<dbReference type="GO" id="GO:0005975">
    <property type="term" value="P:carbohydrate metabolic process"/>
    <property type="evidence" value="ECO:0007669"/>
    <property type="project" value="InterPro"/>
</dbReference>
<dbReference type="Gene3D" id="3.30.2080.10">
    <property type="entry name" value="GH92 mannosidase domain"/>
    <property type="match status" value="1"/>
</dbReference>
<protein>
    <submittedName>
        <fullName evidence="3">Glycoside hydrolase family 92 protein</fullName>
    </submittedName>
</protein>
<proteinExistence type="predicted"/>
<dbReference type="Gene3D" id="2.70.98.10">
    <property type="match status" value="1"/>
</dbReference>
<dbReference type="OrthoDB" id="9804511at2"/>
<dbReference type="InterPro" id="IPR012939">
    <property type="entry name" value="Glyco_hydro_92"/>
</dbReference>
<dbReference type="GO" id="GO:0005829">
    <property type="term" value="C:cytosol"/>
    <property type="evidence" value="ECO:0007669"/>
    <property type="project" value="TreeGrafter"/>
</dbReference>
<dbReference type="Pfam" id="PF17678">
    <property type="entry name" value="Glyco_hydro_92N"/>
    <property type="match status" value="1"/>
</dbReference>
<dbReference type="InterPro" id="IPR005887">
    <property type="entry name" value="GH92_a_mannosidase_put"/>
</dbReference>
<evidence type="ECO:0000259" key="2">
    <source>
        <dbReference type="Pfam" id="PF17678"/>
    </source>
</evidence>
<dbReference type="SUPFAM" id="SSF48208">
    <property type="entry name" value="Six-hairpin glycosidases"/>
    <property type="match status" value="1"/>
</dbReference>
<keyword evidence="4" id="KW-1185">Reference proteome</keyword>
<dbReference type="SUPFAM" id="SSF49785">
    <property type="entry name" value="Galactose-binding domain-like"/>
    <property type="match status" value="1"/>
</dbReference>
<dbReference type="PANTHER" id="PTHR12143:SF43">
    <property type="entry name" value="PUTATIVE-RELATED"/>
    <property type="match status" value="1"/>
</dbReference>
<dbReference type="InterPro" id="IPR008979">
    <property type="entry name" value="Galactose-bd-like_sf"/>
</dbReference>
<gene>
    <name evidence="3" type="ORF">E1218_32860</name>
</gene>
<sequence length="1042" mass="113788">MIIETGGGPAGGRTSPSGFGFSNVNATRYGGTAGGRQEAALQSADLVVRPGDRLRYKIYPELDVRLGYEATYTAVDLVFTDGTRLSGLGVLDQYGMPFDAAGQGAAKILYADQWNDVQVDLTPAAGRTVERVLLVLDAPGTGAEYQGWIDDLEIGPAPARLDGSDLAAYVDTRRGTNASHDFSRGNTLPITAWPNGFNFLTPVTDASTHRWPYEYHRANNAANRPELQGLSFSHQPSPWMGDRDQLSIMPVVAAQPLGDPAERAAAFRHDDELARPDVYSVRLGNGVRAELAPTDHGAIFRFSFPAGVAGRHLVFDTIDEHGAFEYDGTALTGWVENGSEFGRSRMYCYGVFSAAPAGFGPTTGGRDNARAATFDAVDEVTLRIATSFIGVDQARHNLELELAGRSFDDVRQAANAAWNERLQVIRPEGATEPQLRTVYGNLYRLNLYPNSHFENAGSHDEPDYRYASPVAPVEETATDRGTNAVVRPGKMYVNSGFWDTYRTAWPAYAFFYPALAAELVDGFVQQYRDGGWIARWSSPGYADCMTGTSSDVAFADAYLRGVPLPDPLATYDAGLRNATVAPANTEVGRKGVTTGFFTGYVSTDTEESVSWALEAYLNDFGLAMMAERLADDPSVPGDRRARLREEATYLRRRSLNYVLLFDPEISFFQGRRPDGRFAKTPAEFDPCEWGGDFTETCGWNFAFHAVHDGRGLANLYGGRRGLEAKLDEFFATPELAVKKGTYSIVIHEMLEARAVRMGQFGFSNQPAHHIAYLYNYAGTPYKTQAIVREVLQRLFVGEQIGQGYPGDEDNGEMSAWYLFSALGIYPLRVGAPEYAIGAPLFPRVVVTPLGGSPVVITAANAEHPYVQDVRVDGKQLPIASIGEAELRNAGQIDFVLGPDPSDWATLDTPPSLTRDDLVATPLVDLVPRTPSDPLFDDDSSTEIRLDPNVPTVQWTLPAPATATIYTLTSGSSAEGDPASWRLEASPDGITWTVLDERTDESFPWRRQTRPFTVSAPGEHQHYRLTITGATGVPALSQVELLH</sequence>
<dbReference type="EMBL" id="SMKR01000226">
    <property type="protein sequence ID" value="TDD14583.1"/>
    <property type="molecule type" value="Genomic_DNA"/>
</dbReference>
<evidence type="ECO:0000313" key="3">
    <source>
        <dbReference type="EMBL" id="TDD14583.1"/>
    </source>
</evidence>
<dbReference type="GO" id="GO:0000224">
    <property type="term" value="F:peptide-N4-(N-acetyl-beta-glucosaminyl)asparagine amidase activity"/>
    <property type="evidence" value="ECO:0007669"/>
    <property type="project" value="TreeGrafter"/>
</dbReference>
<dbReference type="Gene3D" id="1.20.1050.60">
    <property type="entry name" value="alpha-1,2-mannosidase"/>
    <property type="match status" value="1"/>
</dbReference>
<dbReference type="Gene3D" id="2.60.120.260">
    <property type="entry name" value="Galactose-binding domain-like"/>
    <property type="match status" value="1"/>
</dbReference>
<dbReference type="RefSeq" id="WP_132326944.1">
    <property type="nucleotide sequence ID" value="NZ_SMKR01000226.1"/>
</dbReference>
<dbReference type="PANTHER" id="PTHR12143">
    <property type="entry name" value="PEPTIDE N-GLYCANASE PNGASE -RELATED"/>
    <property type="match status" value="1"/>
</dbReference>
<name>A0A4R4WEA7_9ACTN</name>
<dbReference type="GO" id="GO:0006516">
    <property type="term" value="P:glycoprotein catabolic process"/>
    <property type="evidence" value="ECO:0007669"/>
    <property type="project" value="TreeGrafter"/>
</dbReference>
<dbReference type="Pfam" id="PF07971">
    <property type="entry name" value="Glyco_hydro_92"/>
    <property type="match status" value="1"/>
</dbReference>
<reference evidence="3 4" key="1">
    <citation type="submission" date="2019-02" db="EMBL/GenBank/DDBJ databases">
        <title>Draft genome sequences of novel Actinobacteria.</title>
        <authorList>
            <person name="Sahin N."/>
            <person name="Ay H."/>
            <person name="Saygin H."/>
        </authorList>
    </citation>
    <scope>NUCLEOTIDE SEQUENCE [LARGE SCALE GENOMIC DNA]</scope>
    <source>
        <strain evidence="3 4">16K104</strain>
    </source>
</reference>
<dbReference type="GO" id="GO:0030246">
    <property type="term" value="F:carbohydrate binding"/>
    <property type="evidence" value="ECO:0007669"/>
    <property type="project" value="InterPro"/>
</dbReference>
<dbReference type="NCBIfam" id="TIGR01180">
    <property type="entry name" value="aman2_put"/>
    <property type="match status" value="1"/>
</dbReference>
<dbReference type="InterPro" id="IPR014718">
    <property type="entry name" value="GH-type_carb-bd"/>
</dbReference>
<keyword evidence="3" id="KW-0378">Hydrolase</keyword>
<dbReference type="InterPro" id="IPR008928">
    <property type="entry name" value="6-hairpin_glycosidase_sf"/>
</dbReference>
<dbReference type="Gene3D" id="1.20.1610.10">
    <property type="entry name" value="alpha-1,2-mannosidases domains"/>
    <property type="match status" value="1"/>
</dbReference>
<dbReference type="InterPro" id="IPR050883">
    <property type="entry name" value="PNGase"/>
</dbReference>
<feature type="domain" description="Glycosyl hydrolase family 92 N-terminal" evidence="2">
    <location>
        <begin position="169"/>
        <end position="374"/>
    </location>
</feature>
<dbReference type="Proteomes" id="UP000295172">
    <property type="component" value="Unassembled WGS sequence"/>
</dbReference>
<evidence type="ECO:0000313" key="4">
    <source>
        <dbReference type="Proteomes" id="UP000295172"/>
    </source>
</evidence>
<comment type="caution">
    <text evidence="3">The sequence shown here is derived from an EMBL/GenBank/DDBJ whole genome shotgun (WGS) entry which is preliminary data.</text>
</comment>
<accession>A0A4R4WEA7</accession>
<evidence type="ECO:0000259" key="1">
    <source>
        <dbReference type="Pfam" id="PF07971"/>
    </source>
</evidence>